<protein>
    <submittedName>
        <fullName evidence="2">Uncharacterized protein</fullName>
    </submittedName>
</protein>
<dbReference type="OrthoDB" id="21490at2"/>
<dbReference type="KEGG" id="tpla:ElP_68280"/>
<feature type="compositionally biased region" description="Low complexity" evidence="1">
    <location>
        <begin position="372"/>
        <end position="381"/>
    </location>
</feature>
<feature type="compositionally biased region" description="Low complexity" evidence="1">
    <location>
        <begin position="447"/>
        <end position="460"/>
    </location>
</feature>
<feature type="compositionally biased region" description="Polar residues" evidence="1">
    <location>
        <begin position="1"/>
        <end position="10"/>
    </location>
</feature>
<feature type="region of interest" description="Disordered" evidence="1">
    <location>
        <begin position="336"/>
        <end position="547"/>
    </location>
</feature>
<proteinExistence type="predicted"/>
<accession>A0A518HDD8</accession>
<evidence type="ECO:0000313" key="3">
    <source>
        <dbReference type="Proteomes" id="UP000317835"/>
    </source>
</evidence>
<feature type="region of interest" description="Disordered" evidence="1">
    <location>
        <begin position="1"/>
        <end position="35"/>
    </location>
</feature>
<name>A0A518HDD8_9BACT</name>
<evidence type="ECO:0000256" key="1">
    <source>
        <dbReference type="SAM" id="MobiDB-lite"/>
    </source>
</evidence>
<keyword evidence="3" id="KW-1185">Reference proteome</keyword>
<gene>
    <name evidence="2" type="ORF">ElP_68280</name>
</gene>
<dbReference type="EMBL" id="CP036426">
    <property type="protein sequence ID" value="QDV38869.1"/>
    <property type="molecule type" value="Genomic_DNA"/>
</dbReference>
<feature type="compositionally biased region" description="Pro residues" evidence="1">
    <location>
        <begin position="399"/>
        <end position="416"/>
    </location>
</feature>
<organism evidence="2 3">
    <name type="scientific">Tautonia plasticadhaerens</name>
    <dbReference type="NCBI Taxonomy" id="2527974"/>
    <lineage>
        <taxon>Bacteria</taxon>
        <taxon>Pseudomonadati</taxon>
        <taxon>Planctomycetota</taxon>
        <taxon>Planctomycetia</taxon>
        <taxon>Isosphaerales</taxon>
        <taxon>Isosphaeraceae</taxon>
        <taxon>Tautonia</taxon>
    </lineage>
</organism>
<reference evidence="2 3" key="1">
    <citation type="submission" date="2019-02" db="EMBL/GenBank/DDBJ databases">
        <title>Deep-cultivation of Planctomycetes and their phenomic and genomic characterization uncovers novel biology.</title>
        <authorList>
            <person name="Wiegand S."/>
            <person name="Jogler M."/>
            <person name="Boedeker C."/>
            <person name="Pinto D."/>
            <person name="Vollmers J."/>
            <person name="Rivas-Marin E."/>
            <person name="Kohn T."/>
            <person name="Peeters S.H."/>
            <person name="Heuer A."/>
            <person name="Rast P."/>
            <person name="Oberbeckmann S."/>
            <person name="Bunk B."/>
            <person name="Jeske O."/>
            <person name="Meyerdierks A."/>
            <person name="Storesund J.E."/>
            <person name="Kallscheuer N."/>
            <person name="Luecker S."/>
            <person name="Lage O.M."/>
            <person name="Pohl T."/>
            <person name="Merkel B.J."/>
            <person name="Hornburger P."/>
            <person name="Mueller R.-W."/>
            <person name="Bruemmer F."/>
            <person name="Labrenz M."/>
            <person name="Spormann A.M."/>
            <person name="Op den Camp H."/>
            <person name="Overmann J."/>
            <person name="Amann R."/>
            <person name="Jetten M.S.M."/>
            <person name="Mascher T."/>
            <person name="Medema M.H."/>
            <person name="Devos D.P."/>
            <person name="Kaster A.-K."/>
            <person name="Ovreas L."/>
            <person name="Rohde M."/>
            <person name="Galperin M.Y."/>
            <person name="Jogler C."/>
        </authorList>
    </citation>
    <scope>NUCLEOTIDE SEQUENCE [LARGE SCALE GENOMIC DNA]</scope>
    <source>
        <strain evidence="2 3">ElP</strain>
    </source>
</reference>
<sequence>MKTPPSQKQVEANRRNALKSSGPRTAEGKARSRRNGLVHGLTAEVLVPDEDRDAFEAAMGRWDRDAGPANVVERHLVRRAAVGSIKLDRIERAREDTRQEAARGAVLSWERSGQARARRKAQDLARDPSNVLLDLEATAFGCDWLIRRWEALDATLRVGSGWDQATVLRAQLLLGLPGEIPCPGADPGARTLWILASAWSPSRVTRLPRASEAEALLPSEPEPARQALRAFIADQVDRLDRLRAESWEAVEGPECRAVALRAAAADPSAGGQLMHRYEVAADRSANAAVRLYLNIRDRRRREILELSKEARHCSIPRAPVGGGWWCEVDADPAPPGFAPIDLLPAPPDPGDASEAPPPPAGPVPGAGPIPVDPFAEAVAEAPHPPVGPTAPTASAPAPVASPPPSGPEAPDAPGPIAPASAFDDSRTRSGPGPEAPGPRHPADPTRRPSVAAGPRPAVAVADRRGRPGAPVRSEPISPPQSPASPARKPFASFNLGSGPPGPRPDRSRRTGPSPAPPDRASGGDRSPDRTGAPPRPPGRPSRPEGTG</sequence>
<feature type="compositionally biased region" description="Pro residues" evidence="1">
    <location>
        <begin position="344"/>
        <end position="371"/>
    </location>
</feature>
<dbReference type="AlphaFoldDB" id="A0A518HDD8"/>
<dbReference type="Proteomes" id="UP000317835">
    <property type="component" value="Chromosome"/>
</dbReference>
<dbReference type="RefSeq" id="WP_145277703.1">
    <property type="nucleotide sequence ID" value="NZ_CP036426.1"/>
</dbReference>
<feature type="compositionally biased region" description="Low complexity" evidence="1">
    <location>
        <begin position="389"/>
        <end position="398"/>
    </location>
</feature>
<evidence type="ECO:0000313" key="2">
    <source>
        <dbReference type="EMBL" id="QDV38869.1"/>
    </source>
</evidence>